<dbReference type="AlphaFoldDB" id="A0A512DT00"/>
<dbReference type="EMBL" id="BJYZ01000015">
    <property type="protein sequence ID" value="GEO39340.1"/>
    <property type="molecule type" value="Genomic_DNA"/>
</dbReference>
<keyword evidence="2" id="KW-1185">Reference proteome</keyword>
<evidence type="ECO:0000313" key="1">
    <source>
        <dbReference type="EMBL" id="GEO39340.1"/>
    </source>
</evidence>
<organism evidence="1 2">
    <name type="scientific">Skermanella aerolata</name>
    <dbReference type="NCBI Taxonomy" id="393310"/>
    <lineage>
        <taxon>Bacteria</taxon>
        <taxon>Pseudomonadati</taxon>
        <taxon>Pseudomonadota</taxon>
        <taxon>Alphaproteobacteria</taxon>
        <taxon>Rhodospirillales</taxon>
        <taxon>Azospirillaceae</taxon>
        <taxon>Skermanella</taxon>
    </lineage>
</organism>
<dbReference type="Proteomes" id="UP000321523">
    <property type="component" value="Unassembled WGS sequence"/>
</dbReference>
<accession>A0A512DT00</accession>
<evidence type="ECO:0008006" key="3">
    <source>
        <dbReference type="Google" id="ProtNLM"/>
    </source>
</evidence>
<dbReference type="OrthoDB" id="9929445at2"/>
<evidence type="ECO:0000313" key="2">
    <source>
        <dbReference type="Proteomes" id="UP000321523"/>
    </source>
</evidence>
<comment type="caution">
    <text evidence="1">The sequence shown here is derived from an EMBL/GenBank/DDBJ whole genome shotgun (WGS) entry which is preliminary data.</text>
</comment>
<sequence length="145" mass="16802">MDRNDLVLAALASVPDADYQPVHMQKLFFLIDENCADEIGGKKFNFTPHDFGPYDKTVYDAVEELAGRKLMRFVNHRSRYRTYALTPEGLEKGRKLAKTLPPDVEEYIVDVVRWLLRSDFDKIVQVIYKEYPAMKKHSVYRVSAG</sequence>
<reference evidence="1 2" key="1">
    <citation type="submission" date="2019-07" db="EMBL/GenBank/DDBJ databases">
        <title>Whole genome shotgun sequence of Skermanella aerolata NBRC 106429.</title>
        <authorList>
            <person name="Hosoyama A."/>
            <person name="Uohara A."/>
            <person name="Ohji S."/>
            <person name="Ichikawa N."/>
        </authorList>
    </citation>
    <scope>NUCLEOTIDE SEQUENCE [LARGE SCALE GENOMIC DNA]</scope>
    <source>
        <strain evidence="1 2">NBRC 106429</strain>
    </source>
</reference>
<gene>
    <name evidence="1" type="ORF">SAE02_34880</name>
</gene>
<proteinExistence type="predicted"/>
<name>A0A512DT00_9PROT</name>
<protein>
    <recommendedName>
        <fullName evidence="3">Antitoxin SocA-like Panacea domain-containing protein</fullName>
    </recommendedName>
</protein>
<dbReference type="RefSeq" id="WP_044431033.1">
    <property type="nucleotide sequence ID" value="NZ_BJYZ01000015.1"/>
</dbReference>